<dbReference type="HOGENOM" id="CLU_045870_0_0_1"/>
<feature type="domain" description="RRM" evidence="4">
    <location>
        <begin position="77"/>
        <end position="159"/>
    </location>
</feature>
<sequence>MDIGSFLADESLGGSSWADEEVDLTSIEATFNKSSTAAPIGGGSSAASSGWGASETGSSGFEKRERKEFPIPDQAPFRARVGNLPWDGIAEDDVVRYFEGRMQAQDIISDVKLPTDRETGKLRGFAFVTFNERAMLEESLNLNLSEFNGRRIFVNVAAPLKGGEDGDWKRSGPLGGRREEPNLDWGSARNSQAALPPRERSFRERGDRPERSERPPRKEEPDLDWGSARTSHVSLPPRERSFRGERGDRGDRPERTPKKEEPDLDWGAARTSHATLPPRERSFRGERSERPPRKEEPEFDWGSARSGHGTLPPRERSNRHKKEEPELDWKRGQALQPRTPKSNKKAEEKKASDQPKPQQSSYSVLAGLEGDDDSEEEEQQQQQQQQKPVEQEVAQLESATANLSVSEAKEDAEGWEVVGK</sequence>
<name>G3AU09_SPAPN</name>
<accession>G3AU09</accession>
<dbReference type="SUPFAM" id="SSF54928">
    <property type="entry name" value="RNA-binding domain, RBD"/>
    <property type="match status" value="1"/>
</dbReference>
<dbReference type="Gene3D" id="3.30.70.330">
    <property type="match status" value="1"/>
</dbReference>
<dbReference type="GO" id="GO:0043024">
    <property type="term" value="F:ribosomal small subunit binding"/>
    <property type="evidence" value="ECO:0007669"/>
    <property type="project" value="EnsemblFungi"/>
</dbReference>
<dbReference type="AlphaFoldDB" id="G3AU09"/>
<dbReference type="PROSITE" id="PS50102">
    <property type="entry name" value="RRM"/>
    <property type="match status" value="1"/>
</dbReference>
<dbReference type="eggNOG" id="KOG0118">
    <property type="taxonomic scope" value="Eukaryota"/>
</dbReference>
<feature type="compositionally biased region" description="Basic and acidic residues" evidence="3">
    <location>
        <begin position="197"/>
        <end position="220"/>
    </location>
</feature>
<feature type="compositionally biased region" description="Acidic residues" evidence="3">
    <location>
        <begin position="369"/>
        <end position="379"/>
    </location>
</feature>
<dbReference type="GO" id="GO:0001731">
    <property type="term" value="P:formation of translation preinitiation complex"/>
    <property type="evidence" value="ECO:0007669"/>
    <property type="project" value="EnsemblFungi"/>
</dbReference>
<organism evidence="6">
    <name type="scientific">Spathaspora passalidarum (strain NRRL Y-27907 / 11-Y1)</name>
    <dbReference type="NCBI Taxonomy" id="619300"/>
    <lineage>
        <taxon>Eukaryota</taxon>
        <taxon>Fungi</taxon>
        <taxon>Dikarya</taxon>
        <taxon>Ascomycota</taxon>
        <taxon>Saccharomycotina</taxon>
        <taxon>Pichiomycetes</taxon>
        <taxon>Debaryomycetaceae</taxon>
        <taxon>Spathaspora</taxon>
    </lineage>
</organism>
<evidence type="ECO:0000256" key="2">
    <source>
        <dbReference type="PROSITE-ProRule" id="PRU00176"/>
    </source>
</evidence>
<dbReference type="GO" id="GO:0034057">
    <property type="term" value="F:RNA strand-exchange activity"/>
    <property type="evidence" value="ECO:0007669"/>
    <property type="project" value="EnsemblFungi"/>
</dbReference>
<keyword evidence="1 2" id="KW-0694">RNA-binding</keyword>
<evidence type="ECO:0000256" key="3">
    <source>
        <dbReference type="SAM" id="MobiDB-lite"/>
    </source>
</evidence>
<keyword evidence="6" id="KW-1185">Reference proteome</keyword>
<feature type="compositionally biased region" description="Low complexity" evidence="3">
    <location>
        <begin position="34"/>
        <end position="60"/>
    </location>
</feature>
<dbReference type="RefSeq" id="XP_007377356.1">
    <property type="nucleotide sequence ID" value="XM_007377294.1"/>
</dbReference>
<dbReference type="InterPro" id="IPR000504">
    <property type="entry name" value="RRM_dom"/>
</dbReference>
<feature type="compositionally biased region" description="Basic and acidic residues" evidence="3">
    <location>
        <begin position="237"/>
        <end position="261"/>
    </location>
</feature>
<dbReference type="GeneID" id="18874654"/>
<evidence type="ECO:0000259" key="4">
    <source>
        <dbReference type="PROSITE" id="PS50102"/>
    </source>
</evidence>
<evidence type="ECO:0000313" key="6">
    <source>
        <dbReference type="Proteomes" id="UP000000709"/>
    </source>
</evidence>
<feature type="compositionally biased region" description="Basic and acidic residues" evidence="3">
    <location>
        <begin position="162"/>
        <end position="181"/>
    </location>
</feature>
<gene>
    <name evidence="5" type="ORF">SPAPADRAFT_63232</name>
</gene>
<feature type="compositionally biased region" description="Basic and acidic residues" evidence="3">
    <location>
        <begin position="278"/>
        <end position="296"/>
    </location>
</feature>
<dbReference type="InterPro" id="IPR035979">
    <property type="entry name" value="RBD_domain_sf"/>
</dbReference>
<feature type="region of interest" description="Disordered" evidence="3">
    <location>
        <begin position="33"/>
        <end position="69"/>
    </location>
</feature>
<dbReference type="KEGG" id="spaa:SPAPADRAFT_63232"/>
<feature type="compositionally biased region" description="Low complexity" evidence="3">
    <location>
        <begin position="380"/>
        <end position="395"/>
    </location>
</feature>
<feature type="compositionally biased region" description="Basic and acidic residues" evidence="3">
    <location>
        <begin position="313"/>
        <end position="331"/>
    </location>
</feature>
<dbReference type="FunCoup" id="G3AU09">
    <property type="interactions" value="42"/>
</dbReference>
<reference evidence="5 6" key="1">
    <citation type="journal article" date="2011" name="Proc. Natl. Acad. Sci. U.S.A.">
        <title>Comparative genomics of xylose-fermenting fungi for enhanced biofuel production.</title>
        <authorList>
            <person name="Wohlbach D.J."/>
            <person name="Kuo A."/>
            <person name="Sato T.K."/>
            <person name="Potts K.M."/>
            <person name="Salamov A.A."/>
            <person name="LaButti K.M."/>
            <person name="Sun H."/>
            <person name="Clum A."/>
            <person name="Pangilinan J.L."/>
            <person name="Lindquist E.A."/>
            <person name="Lucas S."/>
            <person name="Lapidus A."/>
            <person name="Jin M."/>
            <person name="Gunawan C."/>
            <person name="Balan V."/>
            <person name="Dale B.E."/>
            <person name="Jeffries T.W."/>
            <person name="Zinkel R."/>
            <person name="Barry K.W."/>
            <person name="Grigoriev I.V."/>
            <person name="Gasch A.P."/>
        </authorList>
    </citation>
    <scope>NUCLEOTIDE SEQUENCE [LARGE SCALE GENOMIC DNA]</scope>
    <source>
        <strain evidence="6">NRRL Y-27907 / 11-Y1</strain>
    </source>
</reference>
<dbReference type="Pfam" id="PF00076">
    <property type="entry name" value="RRM_1"/>
    <property type="match status" value="1"/>
</dbReference>
<dbReference type="STRING" id="619300.G3AU09"/>
<dbReference type="PANTHER" id="PTHR23236">
    <property type="entry name" value="EUKARYOTIC TRANSLATION INITIATION FACTOR 4B/4H"/>
    <property type="match status" value="1"/>
</dbReference>
<dbReference type="PANTHER" id="PTHR23236:SF11">
    <property type="entry name" value="EUKARYOTIC TRANSLATION INITIATION FACTOR 4H"/>
    <property type="match status" value="1"/>
</dbReference>
<dbReference type="GO" id="GO:0033592">
    <property type="term" value="F:RNA strand annealing activity"/>
    <property type="evidence" value="ECO:0007669"/>
    <property type="project" value="EnsemblFungi"/>
</dbReference>
<dbReference type="EMBL" id="GL996505">
    <property type="protein sequence ID" value="EGW30385.1"/>
    <property type="molecule type" value="Genomic_DNA"/>
</dbReference>
<dbReference type="OrthoDB" id="48651at2759"/>
<dbReference type="OMA" id="WDSARGS"/>
<evidence type="ECO:0000256" key="1">
    <source>
        <dbReference type="ARBA" id="ARBA00022884"/>
    </source>
</evidence>
<protein>
    <recommendedName>
        <fullName evidence="4">RRM domain-containing protein</fullName>
    </recommendedName>
</protein>
<dbReference type="InterPro" id="IPR012677">
    <property type="entry name" value="Nucleotide-bd_a/b_plait_sf"/>
</dbReference>
<evidence type="ECO:0000313" key="5">
    <source>
        <dbReference type="EMBL" id="EGW30385.1"/>
    </source>
</evidence>
<dbReference type="SMART" id="SM00360">
    <property type="entry name" value="RRM"/>
    <property type="match status" value="1"/>
</dbReference>
<feature type="compositionally biased region" description="Basic and acidic residues" evidence="3">
    <location>
        <begin position="344"/>
        <end position="353"/>
    </location>
</feature>
<dbReference type="InParanoid" id="G3AU09"/>
<proteinExistence type="predicted"/>
<dbReference type="GO" id="GO:0097010">
    <property type="term" value="P:eukaryotic translation initiation factor 4F complex assembly"/>
    <property type="evidence" value="ECO:0007669"/>
    <property type="project" value="EnsemblFungi"/>
</dbReference>
<dbReference type="Proteomes" id="UP000000709">
    <property type="component" value="Unassembled WGS sequence"/>
</dbReference>
<feature type="region of interest" description="Disordered" evidence="3">
    <location>
        <begin position="162"/>
        <end position="420"/>
    </location>
</feature>
<dbReference type="GO" id="GO:0005730">
    <property type="term" value="C:nucleolus"/>
    <property type="evidence" value="ECO:0007669"/>
    <property type="project" value="TreeGrafter"/>
</dbReference>